<feature type="region of interest" description="Disordered" evidence="1">
    <location>
        <begin position="133"/>
        <end position="166"/>
    </location>
</feature>
<feature type="compositionally biased region" description="Polar residues" evidence="1">
    <location>
        <begin position="143"/>
        <end position="152"/>
    </location>
</feature>
<evidence type="ECO:0000313" key="2">
    <source>
        <dbReference type="EMBL" id="QRW15903.1"/>
    </source>
</evidence>
<name>A0A8H8NNR7_9AGAM</name>
<dbReference type="PANTHER" id="PTHR40460:SF1">
    <property type="entry name" value="CSBD-LIKE DOMAIN-CONTAINING PROTEIN"/>
    <property type="match status" value="1"/>
</dbReference>
<protein>
    <submittedName>
        <fullName evidence="2">CsbD domain-containing protein</fullName>
    </submittedName>
</protein>
<accession>A0A8H8NNR7</accession>
<dbReference type="AlphaFoldDB" id="A0A8H8NNR7"/>
<dbReference type="SUPFAM" id="SSF69047">
    <property type="entry name" value="Hypothetical protein YjbJ"/>
    <property type="match status" value="1"/>
</dbReference>
<reference evidence="2" key="1">
    <citation type="submission" date="2020-05" db="EMBL/GenBank/DDBJ databases">
        <title>Evolutionary and genomic comparisons of hybrid uninucleate and nonhybrid Rhizoctonia fungi.</title>
        <authorList>
            <person name="Li C."/>
            <person name="Chen X."/>
        </authorList>
    </citation>
    <scope>NUCLEOTIDE SEQUENCE</scope>
    <source>
        <strain evidence="2">AG-1 IA</strain>
    </source>
</reference>
<dbReference type="EMBL" id="CP059658">
    <property type="protein sequence ID" value="QRW15903.1"/>
    <property type="molecule type" value="Genomic_DNA"/>
</dbReference>
<gene>
    <name evidence="2" type="ORF">RhiXN_03904</name>
</gene>
<dbReference type="Proteomes" id="UP000650533">
    <property type="component" value="Chromosome 1"/>
</dbReference>
<organism evidence="2 3">
    <name type="scientific">Rhizoctonia solani</name>
    <dbReference type="NCBI Taxonomy" id="456999"/>
    <lineage>
        <taxon>Eukaryota</taxon>
        <taxon>Fungi</taxon>
        <taxon>Dikarya</taxon>
        <taxon>Basidiomycota</taxon>
        <taxon>Agaricomycotina</taxon>
        <taxon>Agaricomycetes</taxon>
        <taxon>Cantharellales</taxon>
        <taxon>Ceratobasidiaceae</taxon>
        <taxon>Rhizoctonia</taxon>
    </lineage>
</organism>
<proteinExistence type="predicted"/>
<evidence type="ECO:0000256" key="1">
    <source>
        <dbReference type="SAM" id="MobiDB-lite"/>
    </source>
</evidence>
<dbReference type="RefSeq" id="XP_043176140.1">
    <property type="nucleotide sequence ID" value="XM_043323721.1"/>
</dbReference>
<dbReference type="PANTHER" id="PTHR40460">
    <property type="entry name" value="CHROMOSOME 1, WHOLE GENOME SHOTGUN SEQUENCE"/>
    <property type="match status" value="1"/>
</dbReference>
<dbReference type="InterPro" id="IPR036629">
    <property type="entry name" value="YjbJ_sf"/>
</dbReference>
<dbReference type="KEGG" id="rsx:RhiXN_03904"/>
<sequence length="166" mass="17779">MQERKQRTASIDLNSILDTRVAVAQISLIKKPSQSKTSSVKAPSEIIENARDGVYRAVLNLSAKYLGLQKPNKTSGQYHSVKGTAVEAVGNLTGAQSWQQSGKEEHAAGEAELNAAKAKGYVEGTADRVEGKKDSIVGAVTGDKQQQAQGNLQHDKGQAQQEVNKH</sequence>
<evidence type="ECO:0000313" key="3">
    <source>
        <dbReference type="Proteomes" id="UP000650533"/>
    </source>
</evidence>
<feature type="compositionally biased region" description="Basic and acidic residues" evidence="1">
    <location>
        <begin position="153"/>
        <end position="166"/>
    </location>
</feature>
<dbReference type="GeneID" id="67026184"/>